<reference evidence="1" key="1">
    <citation type="submission" date="2020-04" db="EMBL/GenBank/DDBJ databases">
        <title>A chromosome-scale assembly and high-density genetic map of the yellow drum (Nibea albiflora) genome.</title>
        <authorList>
            <person name="Xu D."/>
            <person name="Zhang W."/>
            <person name="Chen R."/>
            <person name="Tan P."/>
            <person name="Wang L."/>
            <person name="Song H."/>
            <person name="Tian L."/>
            <person name="Zhu Q."/>
            <person name="Wang B."/>
        </authorList>
    </citation>
    <scope>NUCLEOTIDE SEQUENCE</scope>
    <source>
        <strain evidence="1">ZJHYS-2018</strain>
    </source>
</reference>
<protein>
    <submittedName>
        <fullName evidence="1">Nicotinamide phosphoribosyltransferase</fullName>
    </submittedName>
</protein>
<dbReference type="EMBL" id="CM024810">
    <property type="protein sequence ID" value="KAG8005656.1"/>
    <property type="molecule type" value="Genomic_DNA"/>
</dbReference>
<name>A0ACB7EUX4_NIBAL</name>
<dbReference type="Proteomes" id="UP000805704">
    <property type="component" value="Chromosome 22"/>
</dbReference>
<evidence type="ECO:0000313" key="2">
    <source>
        <dbReference type="Proteomes" id="UP000805704"/>
    </source>
</evidence>
<accession>A0ACB7EUX4</accession>
<gene>
    <name evidence="1" type="primary">NAMPT.2</name>
    <name evidence="1" type="ORF">GBF38_001592</name>
</gene>
<organism evidence="1 2">
    <name type="scientific">Nibea albiflora</name>
    <name type="common">Yellow drum</name>
    <name type="synonym">Corvina albiflora</name>
    <dbReference type="NCBI Taxonomy" id="240163"/>
    <lineage>
        <taxon>Eukaryota</taxon>
        <taxon>Metazoa</taxon>
        <taxon>Chordata</taxon>
        <taxon>Craniata</taxon>
        <taxon>Vertebrata</taxon>
        <taxon>Euteleostomi</taxon>
        <taxon>Actinopterygii</taxon>
        <taxon>Neopterygii</taxon>
        <taxon>Teleostei</taxon>
        <taxon>Neoteleostei</taxon>
        <taxon>Acanthomorphata</taxon>
        <taxon>Eupercaria</taxon>
        <taxon>Sciaenidae</taxon>
        <taxon>Nibea</taxon>
    </lineage>
</organism>
<evidence type="ECO:0000313" key="1">
    <source>
        <dbReference type="EMBL" id="KAG8005656.1"/>
    </source>
</evidence>
<keyword evidence="1" id="KW-0328">Glycosyltransferase</keyword>
<keyword evidence="2" id="KW-1185">Reference proteome</keyword>
<sequence>IHYINGRANSSSPSPQVTHYKQYPPNTSKVYSYFECREKRTDPTKSRKVKYDKTVFYGLQYILYKYLKVSAILRGMRESKKDRKKEGGEREEECISLLSRKRISWLRQQRCGGETENRGEQREGRQKHSCSFTVCGEKGQLSAPSVPRSSMIRAAIRAASLILQLRKPNVRIIPPERVTE</sequence>
<proteinExistence type="predicted"/>
<keyword evidence="1" id="KW-0808">Transferase</keyword>
<comment type="caution">
    <text evidence="1">The sequence shown here is derived from an EMBL/GenBank/DDBJ whole genome shotgun (WGS) entry which is preliminary data.</text>
</comment>
<feature type="non-terminal residue" evidence="1">
    <location>
        <position position="1"/>
    </location>
</feature>